<accession>A0A917YCF3</accession>
<reference evidence="2 3" key="1">
    <citation type="journal article" date="2014" name="Int. J. Syst. Evol. Microbiol.">
        <title>Complete genome sequence of Corynebacterium casei LMG S-19264T (=DSM 44701T), isolated from a smear-ripened cheese.</title>
        <authorList>
            <consortium name="US DOE Joint Genome Institute (JGI-PGF)"/>
            <person name="Walter F."/>
            <person name="Albersmeier A."/>
            <person name="Kalinowski J."/>
            <person name="Ruckert C."/>
        </authorList>
    </citation>
    <scope>NUCLEOTIDE SEQUENCE [LARGE SCALE GENOMIC DNA]</scope>
    <source>
        <strain evidence="2 3">CGMCC 4.7111</strain>
    </source>
</reference>
<proteinExistence type="predicted"/>
<dbReference type="AlphaFoldDB" id="A0A917YCF3"/>
<dbReference type="Gene3D" id="3.40.1580.10">
    <property type="entry name" value="SMI1/KNR4-like"/>
    <property type="match status" value="1"/>
</dbReference>
<dbReference type="Proteomes" id="UP000600365">
    <property type="component" value="Unassembled WGS sequence"/>
</dbReference>
<feature type="domain" description="Knr4/Smi1-like" evidence="1">
    <location>
        <begin position="17"/>
        <end position="132"/>
    </location>
</feature>
<dbReference type="Pfam" id="PF09346">
    <property type="entry name" value="SMI1_KNR4"/>
    <property type="match status" value="1"/>
</dbReference>
<organism evidence="2 3">
    <name type="scientific">Streptomyces albiflavescens</name>
    <dbReference type="NCBI Taxonomy" id="1623582"/>
    <lineage>
        <taxon>Bacteria</taxon>
        <taxon>Bacillati</taxon>
        <taxon>Actinomycetota</taxon>
        <taxon>Actinomycetes</taxon>
        <taxon>Kitasatosporales</taxon>
        <taxon>Streptomycetaceae</taxon>
        <taxon>Streptomyces</taxon>
    </lineage>
</organism>
<name>A0A917YCF3_9ACTN</name>
<evidence type="ECO:0000313" key="3">
    <source>
        <dbReference type="Proteomes" id="UP000600365"/>
    </source>
</evidence>
<protein>
    <submittedName>
        <fullName evidence="2">SMI1/KNR4 family protein</fullName>
    </submittedName>
</protein>
<dbReference type="InterPro" id="IPR037883">
    <property type="entry name" value="Knr4/Smi1-like_sf"/>
</dbReference>
<dbReference type="RefSeq" id="WP_189190762.1">
    <property type="nucleotide sequence ID" value="NZ_BMMM01000018.1"/>
</dbReference>
<dbReference type="EMBL" id="BMMM01000018">
    <property type="protein sequence ID" value="GGN85970.1"/>
    <property type="molecule type" value="Genomic_DNA"/>
</dbReference>
<gene>
    <name evidence="2" type="ORF">GCM10011579_077260</name>
</gene>
<evidence type="ECO:0000259" key="1">
    <source>
        <dbReference type="SMART" id="SM00860"/>
    </source>
</evidence>
<dbReference type="SMART" id="SM00860">
    <property type="entry name" value="SMI1_KNR4"/>
    <property type="match status" value="1"/>
</dbReference>
<dbReference type="SUPFAM" id="SSF160631">
    <property type="entry name" value="SMI1/KNR4-like"/>
    <property type="match status" value="1"/>
</dbReference>
<evidence type="ECO:0000313" key="2">
    <source>
        <dbReference type="EMBL" id="GGN85970.1"/>
    </source>
</evidence>
<comment type="caution">
    <text evidence="2">The sequence shown here is derived from an EMBL/GenBank/DDBJ whole genome shotgun (WGS) entry which is preliminary data.</text>
</comment>
<dbReference type="InterPro" id="IPR018958">
    <property type="entry name" value="Knr4/Smi1-like_dom"/>
</dbReference>
<sequence>MWREILEEFATAELHHSVEPGVLDRVEAALGQSLPQDLRSFLLESDGLEDEYGTDVIWPAERILSDNLSFRGDDQFRSLYMPFDSIVFFGDNGGGDQFAFVRSPERNEVFVWDHETDSRNLVSPNLESYVRSAMESDGEDWYR</sequence>
<keyword evidence="3" id="KW-1185">Reference proteome</keyword>